<keyword evidence="7" id="KW-1185">Reference proteome</keyword>
<reference evidence="6 7" key="1">
    <citation type="submission" date="2016-11" db="EMBL/GenBank/DDBJ databases">
        <authorList>
            <person name="Jaros S."/>
            <person name="Januszkiewicz K."/>
            <person name="Wedrychowicz H."/>
        </authorList>
    </citation>
    <scope>NUCLEOTIDE SEQUENCE [LARGE SCALE GENOMIC DNA]</scope>
</reference>
<dbReference type="InterPro" id="IPR016125">
    <property type="entry name" value="Peptidase_C15-like"/>
</dbReference>
<proteinExistence type="inferred from homology"/>
<comment type="similarity">
    <text evidence="1">Belongs to the peptidase C15 family.</text>
</comment>
<evidence type="ECO:0000256" key="2">
    <source>
        <dbReference type="ARBA" id="ARBA00022670"/>
    </source>
</evidence>
<keyword evidence="2" id="KW-0645">Protease</keyword>
<dbReference type="Pfam" id="PF01470">
    <property type="entry name" value="Peptidase_C15"/>
    <property type="match status" value="1"/>
</dbReference>
<dbReference type="Gene3D" id="3.40.630.20">
    <property type="entry name" value="Peptidase C15, pyroglutamyl peptidase I-like"/>
    <property type="match status" value="1"/>
</dbReference>
<dbReference type="PANTHER" id="PTHR23402">
    <property type="entry name" value="PROTEASE FAMILY C15 PYROGLUTAMYL-PEPTIDASE I-RELATED"/>
    <property type="match status" value="1"/>
</dbReference>
<evidence type="ECO:0000256" key="1">
    <source>
        <dbReference type="ARBA" id="ARBA00006641"/>
    </source>
</evidence>
<accession>A0A2X0N4P4</accession>
<dbReference type="AlphaFoldDB" id="A0A2X0N4P4"/>
<gene>
    <name evidence="6" type="primary">BQ5605_C028g10494</name>
    <name evidence="6" type="ORF">BQ5605_C028G10494</name>
</gene>
<dbReference type="STRING" id="796604.A0A2X0N4P4"/>
<evidence type="ECO:0000313" key="6">
    <source>
        <dbReference type="EMBL" id="SGZ12302.1"/>
    </source>
</evidence>
<dbReference type="GO" id="GO:0006508">
    <property type="term" value="P:proteolysis"/>
    <property type="evidence" value="ECO:0007669"/>
    <property type="project" value="UniProtKB-KW"/>
</dbReference>
<keyword evidence="4" id="KW-0788">Thiol protease</keyword>
<dbReference type="SUPFAM" id="SSF53182">
    <property type="entry name" value="Pyrrolidone carboxyl peptidase (pyroglutamate aminopeptidase)"/>
    <property type="match status" value="1"/>
</dbReference>
<keyword evidence="3" id="KW-0378">Hydrolase</keyword>
<dbReference type="InterPro" id="IPR036440">
    <property type="entry name" value="Peptidase_C15-like_sf"/>
</dbReference>
<organism evidence="6 7">
    <name type="scientific">Microbotryum silenes-dioicae</name>
    <dbReference type="NCBI Taxonomy" id="796604"/>
    <lineage>
        <taxon>Eukaryota</taxon>
        <taxon>Fungi</taxon>
        <taxon>Dikarya</taxon>
        <taxon>Basidiomycota</taxon>
        <taxon>Pucciniomycotina</taxon>
        <taxon>Microbotryomycetes</taxon>
        <taxon>Microbotryales</taxon>
        <taxon>Microbotryaceae</taxon>
        <taxon>Microbotryum</taxon>
    </lineage>
</organism>
<dbReference type="Proteomes" id="UP000249464">
    <property type="component" value="Unassembled WGS sequence"/>
</dbReference>
<sequence length="289" mass="31474">MTPLPAHDHSNKSKPFHVHITGFGPFGEHTINPSWQAVKQLHQTTLDSRPAPLAASSSRSKSSITATSPPSSNGSSSTRPIHFTSTLIPVTYASSLSIVPQLHTTSTGPKPDLIIHVGVGAPYSLTLEALARKFSYDKPDVDQTYAPLDHETGYRGFTGLGEVFDRSDEVLHSSIDVDKVLRASRGEGGGVEFLRISKDAGLFLCEFTFCASLAWAKFLATTHSNDVETARRDVDRDIPNEKRQETPVQFIHVPPVGLPYSLPELTQALRIIIWAIVNEGGLSFYSAVD</sequence>
<dbReference type="EMBL" id="FQNC01000080">
    <property type="protein sequence ID" value="SGZ12302.1"/>
    <property type="molecule type" value="Genomic_DNA"/>
</dbReference>
<feature type="region of interest" description="Disordered" evidence="5">
    <location>
        <begin position="48"/>
        <end position="80"/>
    </location>
</feature>
<evidence type="ECO:0000256" key="3">
    <source>
        <dbReference type="ARBA" id="ARBA00022801"/>
    </source>
</evidence>
<evidence type="ECO:0000256" key="4">
    <source>
        <dbReference type="ARBA" id="ARBA00022807"/>
    </source>
</evidence>
<evidence type="ECO:0000313" key="7">
    <source>
        <dbReference type="Proteomes" id="UP000249464"/>
    </source>
</evidence>
<dbReference type="GO" id="GO:0008234">
    <property type="term" value="F:cysteine-type peptidase activity"/>
    <property type="evidence" value="ECO:0007669"/>
    <property type="project" value="UniProtKB-KW"/>
</dbReference>
<name>A0A2X0N4P4_9BASI</name>
<protein>
    <submittedName>
        <fullName evidence="6">BQ5605_C028g10494 protein</fullName>
    </submittedName>
</protein>
<dbReference type="PANTHER" id="PTHR23402:SF1">
    <property type="entry name" value="PYROGLUTAMYL-PEPTIDASE I"/>
    <property type="match status" value="1"/>
</dbReference>
<evidence type="ECO:0000256" key="5">
    <source>
        <dbReference type="SAM" id="MobiDB-lite"/>
    </source>
</evidence>